<evidence type="ECO:0000313" key="2">
    <source>
        <dbReference type="Proteomes" id="UP000321720"/>
    </source>
</evidence>
<dbReference type="Proteomes" id="UP000321720">
    <property type="component" value="Unassembled WGS sequence"/>
</dbReference>
<comment type="caution">
    <text evidence="1">The sequence shown here is derived from an EMBL/GenBank/DDBJ whole genome shotgun (WGS) entry which is preliminary data.</text>
</comment>
<evidence type="ECO:0000313" key="1">
    <source>
        <dbReference type="EMBL" id="GEL95833.1"/>
    </source>
</evidence>
<protein>
    <submittedName>
        <fullName evidence="1">Uncharacterized protein</fullName>
    </submittedName>
</protein>
<organism evidence="1 2">
    <name type="scientific">Cellulomonas composti</name>
    <dbReference type="NCBI Taxonomy" id="266130"/>
    <lineage>
        <taxon>Bacteria</taxon>
        <taxon>Bacillati</taxon>
        <taxon>Actinomycetota</taxon>
        <taxon>Actinomycetes</taxon>
        <taxon>Micrococcales</taxon>
        <taxon>Cellulomonadaceae</taxon>
        <taxon>Cellulomonas</taxon>
    </lineage>
</organism>
<sequence length="59" mass="6538">MTLRVACGQAAEAAGHYPDRFCFVRPILAVGEDRGQQVVEQLRVRVPGKEVSALLSRRE</sequence>
<keyword evidence="2" id="KW-1185">Reference proteome</keyword>
<dbReference type="AlphaFoldDB" id="A0A511JDN0"/>
<dbReference type="EMBL" id="BJWG01000011">
    <property type="protein sequence ID" value="GEL95833.1"/>
    <property type="molecule type" value="Genomic_DNA"/>
</dbReference>
<proteinExistence type="predicted"/>
<name>A0A511JDN0_9CELL</name>
<reference evidence="1 2" key="1">
    <citation type="submission" date="2019-07" db="EMBL/GenBank/DDBJ databases">
        <title>Whole genome shotgun sequence of Cellulomonas composti NBRC 100758.</title>
        <authorList>
            <person name="Hosoyama A."/>
            <person name="Uohara A."/>
            <person name="Ohji S."/>
            <person name="Ichikawa N."/>
        </authorList>
    </citation>
    <scope>NUCLEOTIDE SEQUENCE [LARGE SCALE GENOMIC DNA]</scope>
    <source>
        <strain evidence="1 2">NBRC 100758</strain>
    </source>
</reference>
<accession>A0A511JDN0</accession>
<gene>
    <name evidence="1" type="ORF">CCO02nite_24910</name>
</gene>